<protein>
    <submittedName>
        <fullName evidence="1">DapE</fullName>
    </submittedName>
</protein>
<name>Q5I745_DICNO</name>
<accession>Q5I745</accession>
<reference evidence="1" key="1">
    <citation type="journal article" date="2009" name="Anaerobe">
        <title>The intD mobile genetic element from Dichelobacter nodosus, the causative agent of ovine footrot, is associated with the benign phenotype.</title>
        <authorList>
            <person name="Tanjung L.R."/>
            <person name="Whittle G."/>
            <person name="Shaw B.E."/>
            <person name="Bloomfield G.A."/>
            <person name="Katz M.E."/>
            <person name="Cheetham B.F."/>
        </authorList>
    </citation>
    <scope>NUCLEOTIDE SEQUENCE</scope>
    <source>
        <strain evidence="1">C305-1</strain>
    </source>
</reference>
<sequence length="237" mass="27461">MKIALLNYSGNVGKTTLARDLLKFRLQEYELITIESSNADGKEELIIRGEDRDKLYTELLLADDVILDIGSSNLESFFKSSKKESEIISNINIFIVPTTPELKQQQDTIKTIKDLLENNVNANQIHIIANQVVFDTYTTVTDTFSDLIAVTNALNINFNFKYAIERHDLYKNGQILAEMLSEEDYRAKMEEAKTHGDKRNARILANKYIRQKKIRKLNEHYQMIFDNVINSREKNYE</sequence>
<gene>
    <name evidence="1" type="primary">dapE</name>
</gene>
<organism evidence="1">
    <name type="scientific">Dichelobacter nodosus</name>
    <name type="common">Bacteroides nodosus</name>
    <dbReference type="NCBI Taxonomy" id="870"/>
    <lineage>
        <taxon>Bacteria</taxon>
        <taxon>Pseudomonadati</taxon>
        <taxon>Pseudomonadota</taxon>
        <taxon>Gammaproteobacteria</taxon>
        <taxon>Cardiobacteriales</taxon>
        <taxon>Cardiobacteriaceae</taxon>
        <taxon>Dichelobacter</taxon>
    </lineage>
</organism>
<dbReference type="AlphaFoldDB" id="Q5I745"/>
<proteinExistence type="predicted"/>
<dbReference type="EMBL" id="AY847513">
    <property type="protein sequence ID" value="AAW31846.1"/>
    <property type="molecule type" value="Genomic_DNA"/>
</dbReference>
<evidence type="ECO:0000313" key="1">
    <source>
        <dbReference type="EMBL" id="AAW31846.1"/>
    </source>
</evidence>